<dbReference type="OrthoDB" id="10250458at2759"/>
<dbReference type="SUPFAM" id="SSF48371">
    <property type="entry name" value="ARM repeat"/>
    <property type="match status" value="1"/>
</dbReference>
<comment type="similarity">
    <text evidence="1">Belongs to the FES1 family.</text>
</comment>
<dbReference type="Proteomes" id="UP000813824">
    <property type="component" value="Unassembled WGS sequence"/>
</dbReference>
<feature type="domain" description="Nucleotide exchange factor Fes1" evidence="3">
    <location>
        <begin position="1"/>
        <end position="83"/>
    </location>
</feature>
<dbReference type="InterPro" id="IPR050693">
    <property type="entry name" value="Hsp70_NEF-Inhibitors"/>
</dbReference>
<comment type="caution">
    <text evidence="4">The sequence shown here is derived from an EMBL/GenBank/DDBJ whole genome shotgun (WGS) entry which is preliminary data.</text>
</comment>
<dbReference type="PANTHER" id="PTHR19316:SF18">
    <property type="entry name" value="HSP70-BINDING PROTEIN 1"/>
    <property type="match status" value="1"/>
</dbReference>
<evidence type="ECO:0000259" key="3">
    <source>
        <dbReference type="Pfam" id="PF08609"/>
    </source>
</evidence>
<organism evidence="4 5">
    <name type="scientific">Cristinia sonorae</name>
    <dbReference type="NCBI Taxonomy" id="1940300"/>
    <lineage>
        <taxon>Eukaryota</taxon>
        <taxon>Fungi</taxon>
        <taxon>Dikarya</taxon>
        <taxon>Basidiomycota</taxon>
        <taxon>Agaricomycotina</taxon>
        <taxon>Agaricomycetes</taxon>
        <taxon>Agaricomycetidae</taxon>
        <taxon>Agaricales</taxon>
        <taxon>Pleurotineae</taxon>
        <taxon>Stephanosporaceae</taxon>
        <taxon>Cristinia</taxon>
    </lineage>
</organism>
<protein>
    <submittedName>
        <fullName evidence="4">Nucleotide exchange factors-like protein</fullName>
    </submittedName>
</protein>
<dbReference type="GO" id="GO:0000774">
    <property type="term" value="F:adenyl-nucleotide exchange factor activity"/>
    <property type="evidence" value="ECO:0007669"/>
    <property type="project" value="TreeGrafter"/>
</dbReference>
<evidence type="ECO:0000256" key="2">
    <source>
        <dbReference type="ARBA" id="ARBA00022737"/>
    </source>
</evidence>
<keyword evidence="2" id="KW-0677">Repeat</keyword>
<keyword evidence="5" id="KW-1185">Reference proteome</keyword>
<evidence type="ECO:0000313" key="4">
    <source>
        <dbReference type="EMBL" id="KAH8077104.1"/>
    </source>
</evidence>
<sequence length="368" mass="39699">MDALLRWGIENSSTATGQPAPPVQPRKDLDPAIIDHILGKPDAVKMKEALEIAVDEGRDEDERVEALEEFEMLVELIDNANDLAKLKLWEPLQRLLTSPSSSDAIKRQVLWIVGTAVQNNPSAQASYLNLSPLSTLLSFLSPSVPSAKTRAKAVYALSGLLKLNRAAVKQMDDVGGWETLDNALEDSDISVRRKAAFLLNSLLLPTTPFATITPTLSPAPVLGATSNSTALTLHSSQAQPEVGAQVSQPVHPNSHASMLSDPTSFSTSELTKSAIERRGLLKTLIRALVTPVPHGPDGESEGDAELEEKVINLLHTYIISCHGHVADEQRQALSSYIKEQSVNTGGHAQLAERWGLAKDDLTALQEAL</sequence>
<dbReference type="InterPro" id="IPR016024">
    <property type="entry name" value="ARM-type_fold"/>
</dbReference>
<accession>A0A8K0UFD3</accession>
<dbReference type="InterPro" id="IPR011989">
    <property type="entry name" value="ARM-like"/>
</dbReference>
<evidence type="ECO:0000313" key="5">
    <source>
        <dbReference type="Proteomes" id="UP000813824"/>
    </source>
</evidence>
<proteinExistence type="inferred from homology"/>
<dbReference type="EMBL" id="JAEVFJ010000066">
    <property type="protein sequence ID" value="KAH8077104.1"/>
    <property type="molecule type" value="Genomic_DNA"/>
</dbReference>
<dbReference type="Gene3D" id="1.25.10.10">
    <property type="entry name" value="Leucine-rich Repeat Variant"/>
    <property type="match status" value="1"/>
</dbReference>
<dbReference type="PANTHER" id="PTHR19316">
    <property type="entry name" value="PROTEIN FOLDING REGULATOR"/>
    <property type="match status" value="1"/>
</dbReference>
<name>A0A8K0UFD3_9AGAR</name>
<dbReference type="GO" id="GO:0005783">
    <property type="term" value="C:endoplasmic reticulum"/>
    <property type="evidence" value="ECO:0007669"/>
    <property type="project" value="TreeGrafter"/>
</dbReference>
<dbReference type="AlphaFoldDB" id="A0A8K0UFD3"/>
<evidence type="ECO:0000256" key="1">
    <source>
        <dbReference type="ARBA" id="ARBA00011045"/>
    </source>
</evidence>
<reference evidence="4" key="1">
    <citation type="journal article" date="2021" name="New Phytol.">
        <title>Evolutionary innovations through gain and loss of genes in the ectomycorrhizal Boletales.</title>
        <authorList>
            <person name="Wu G."/>
            <person name="Miyauchi S."/>
            <person name="Morin E."/>
            <person name="Kuo A."/>
            <person name="Drula E."/>
            <person name="Varga T."/>
            <person name="Kohler A."/>
            <person name="Feng B."/>
            <person name="Cao Y."/>
            <person name="Lipzen A."/>
            <person name="Daum C."/>
            <person name="Hundley H."/>
            <person name="Pangilinan J."/>
            <person name="Johnson J."/>
            <person name="Barry K."/>
            <person name="LaButti K."/>
            <person name="Ng V."/>
            <person name="Ahrendt S."/>
            <person name="Min B."/>
            <person name="Choi I.G."/>
            <person name="Park H."/>
            <person name="Plett J.M."/>
            <person name="Magnuson J."/>
            <person name="Spatafora J.W."/>
            <person name="Nagy L.G."/>
            <person name="Henrissat B."/>
            <person name="Grigoriev I.V."/>
            <person name="Yang Z.L."/>
            <person name="Xu J."/>
            <person name="Martin F.M."/>
        </authorList>
    </citation>
    <scope>NUCLEOTIDE SEQUENCE</scope>
    <source>
        <strain evidence="4">KKN 215</strain>
    </source>
</reference>
<dbReference type="InterPro" id="IPR013918">
    <property type="entry name" value="Nucleotide_exch_fac_Fes1"/>
</dbReference>
<gene>
    <name evidence="4" type="ORF">BXZ70DRAFT_708244</name>
</gene>
<dbReference type="Pfam" id="PF08609">
    <property type="entry name" value="Fes1"/>
    <property type="match status" value="1"/>
</dbReference>